<dbReference type="InterPro" id="IPR040982">
    <property type="entry name" value="DNA_pol3_finger"/>
</dbReference>
<dbReference type="EC" id="2.7.7.7" evidence="1"/>
<dbReference type="GO" id="GO:0008408">
    <property type="term" value="F:3'-5' exonuclease activity"/>
    <property type="evidence" value="ECO:0007669"/>
    <property type="project" value="InterPro"/>
</dbReference>
<dbReference type="InterPro" id="IPR003141">
    <property type="entry name" value="Pol/His_phosphatase_N"/>
</dbReference>
<dbReference type="Gene3D" id="1.10.10.1600">
    <property type="entry name" value="Bacterial DNA polymerase III alpha subunit, thumb domain"/>
    <property type="match status" value="1"/>
</dbReference>
<dbReference type="Proteomes" id="UP000502196">
    <property type="component" value="Chromosome"/>
</dbReference>
<evidence type="ECO:0000256" key="2">
    <source>
        <dbReference type="ARBA" id="ARBA00022679"/>
    </source>
</evidence>
<comment type="catalytic activity">
    <reaction evidence="6">
        <text>DNA(n) + a 2'-deoxyribonucleoside 5'-triphosphate = DNA(n+1) + diphosphate</text>
        <dbReference type="Rhea" id="RHEA:22508"/>
        <dbReference type="Rhea" id="RHEA-COMP:17339"/>
        <dbReference type="Rhea" id="RHEA-COMP:17340"/>
        <dbReference type="ChEBI" id="CHEBI:33019"/>
        <dbReference type="ChEBI" id="CHEBI:61560"/>
        <dbReference type="ChEBI" id="CHEBI:173112"/>
        <dbReference type="EC" id="2.7.7.7"/>
    </reaction>
</comment>
<dbReference type="InterPro" id="IPR029460">
    <property type="entry name" value="DNAPol_HHH"/>
</dbReference>
<dbReference type="SUPFAM" id="SSF160975">
    <property type="entry name" value="AF1531-like"/>
    <property type="match status" value="1"/>
</dbReference>
<evidence type="ECO:0000256" key="6">
    <source>
        <dbReference type="ARBA" id="ARBA00049244"/>
    </source>
</evidence>
<dbReference type="PANTHER" id="PTHR32294">
    <property type="entry name" value="DNA POLYMERASE III SUBUNIT ALPHA"/>
    <property type="match status" value="1"/>
</dbReference>
<reference evidence="8 9" key="1">
    <citation type="submission" date="2020-04" db="EMBL/GenBank/DDBJ databases">
        <authorList>
            <person name="Hogendoorn C."/>
        </authorList>
    </citation>
    <scope>NUCLEOTIDE SEQUENCE [LARGE SCALE GENOMIC DNA]</scope>
    <source>
        <strain evidence="8">COOX1</strain>
    </source>
</reference>
<dbReference type="InterPro" id="IPR016195">
    <property type="entry name" value="Pol/histidinol_Pase-like"/>
</dbReference>
<evidence type="ECO:0000313" key="8">
    <source>
        <dbReference type="EMBL" id="CAB3394880.1"/>
    </source>
</evidence>
<dbReference type="NCBIfam" id="NF004226">
    <property type="entry name" value="PRK05673.1"/>
    <property type="match status" value="1"/>
</dbReference>
<dbReference type="Gene3D" id="1.10.150.870">
    <property type="match status" value="1"/>
</dbReference>
<dbReference type="NCBIfam" id="TIGR00594">
    <property type="entry name" value="polc"/>
    <property type="match status" value="1"/>
</dbReference>
<dbReference type="SMART" id="SM00481">
    <property type="entry name" value="POLIIIAc"/>
    <property type="match status" value="1"/>
</dbReference>
<evidence type="ECO:0000256" key="3">
    <source>
        <dbReference type="ARBA" id="ARBA00022695"/>
    </source>
</evidence>
<dbReference type="InterPro" id="IPR011708">
    <property type="entry name" value="DNA_pol3_alpha_NTPase_dom"/>
</dbReference>
<keyword evidence="5" id="KW-0239">DNA-directed DNA polymerase</keyword>
<evidence type="ECO:0000256" key="5">
    <source>
        <dbReference type="ARBA" id="ARBA00022932"/>
    </source>
</evidence>
<gene>
    <name evidence="8" type="primary">dnaEC</name>
    <name evidence="8" type="ORF">COOX1_2638</name>
</gene>
<evidence type="ECO:0000313" key="9">
    <source>
        <dbReference type="Proteomes" id="UP000502196"/>
    </source>
</evidence>
<organism evidence="8 9">
    <name type="scientific">Kyrpidia spormannii</name>
    <dbReference type="NCBI Taxonomy" id="2055160"/>
    <lineage>
        <taxon>Bacteria</taxon>
        <taxon>Bacillati</taxon>
        <taxon>Bacillota</taxon>
        <taxon>Bacilli</taxon>
        <taxon>Bacillales</taxon>
        <taxon>Alicyclobacillaceae</taxon>
        <taxon>Kyrpidia</taxon>
    </lineage>
</organism>
<dbReference type="GO" id="GO:0003887">
    <property type="term" value="F:DNA-directed DNA polymerase activity"/>
    <property type="evidence" value="ECO:0007669"/>
    <property type="project" value="UniProtKB-KW"/>
</dbReference>
<dbReference type="EMBL" id="LR792683">
    <property type="protein sequence ID" value="CAB3394880.1"/>
    <property type="molecule type" value="Genomic_DNA"/>
</dbReference>
<dbReference type="GO" id="GO:0006260">
    <property type="term" value="P:DNA replication"/>
    <property type="evidence" value="ECO:0007669"/>
    <property type="project" value="UniProtKB-KW"/>
</dbReference>
<sequence>MAEAAFFVPEAWRCRDTDQEGTFVHLHVHSAYSLLRGVCRLQALIQRVVAEGMPGVAITDWANLYAAIRFVRLAKEAGIRPILGAQIPLVEESPQRPSRGDPPAVVLLAESEEGFRGLIRLVSLAHDGPEVGVSWEAVKAHAPGLFLLSGGAEGPVDAALARGDTERARDWLRRFVEVFGPNRAWLEVQDDGSERGRLSHYRLVSLGEEYGLLPVATADVHYIDPEDAPLARVVQALRQGDDGAPPPSPSPRWFASSAEMRARFAHLPQAVNAALEIAERCRVELPLGRVLLPSFDVPGGESPDGYLRRLCQEGLRQRVGDPIPTSYRDRLEHELSVIARMGFASYFLIVWDFIRYSRERGIATGPGRGSAAGSLVAYALGITGVDPVRHHLLFERFLNPERVSMPDIDIDFEDERRFEVIDYVAQKYGQDRVAQIITFGTMAARAAIRDAGRVTGLPPALVDRVAKLVPASLGITLDQALVEEPRLRALKDENEQVRTLLMVAKGLEGLPRHTSTHAAGVVIAPSALTDIVPVQRTPEGGLITQYDMASLEAVGLLKMDFLGLRTLSIIEHTRELAGERLGHAVEIDEEYTDPKTYELLGRGDTDGCFQLESSGVKHVLRDLQPNCFEDIVAVISLYRPGPMENISRYIDAKHGRVPVHYPHPDLEPILRDTYGIVVYQEQIMQIASRMAGFTLGQADVLRRAVGKKKREVLEQQRAAFVAGCLRQGHPRDLAEELYDLIVRFADYGFNRSHAVAYAVLSWRTAYLKAHYPAEFFASLLSAAMASADKVAQYVEEAFQRGIEVLPPSVQTSGAGFTVREDGKIRFALGAIKHVGQAAVQAVLGARRAGPFHSFEDFLSRVDHRACHRRTVEALIRAGAFDELGENRDELLGRLERESHWGGGGAQLTFFGEESPGRRASSENEQEKIRHEKELMGLTFTGARVYIRVKRGGPETLKQLGQVLARHPGSWRVRLVRSSRDVRELGDRWRVQPGPGLTSDVEALLGESSIVYHLT</sequence>
<evidence type="ECO:0000256" key="1">
    <source>
        <dbReference type="ARBA" id="ARBA00012417"/>
    </source>
</evidence>
<dbReference type="InterPro" id="IPR041931">
    <property type="entry name" value="DNA_pol3_alpha_thumb_dom"/>
</dbReference>
<dbReference type="Pfam" id="PF17657">
    <property type="entry name" value="DNA_pol3_finger"/>
    <property type="match status" value="1"/>
</dbReference>
<name>A0A6F9EF05_9BACL</name>
<proteinExistence type="predicted"/>
<feature type="domain" description="Polymerase/histidinol phosphatase N-terminal" evidence="7">
    <location>
        <begin position="24"/>
        <end position="91"/>
    </location>
</feature>
<keyword evidence="3" id="KW-0548">Nucleotidyltransferase</keyword>
<keyword evidence="2" id="KW-0808">Transferase</keyword>
<dbReference type="Pfam" id="PF07733">
    <property type="entry name" value="DNA_pol3_alpha"/>
    <property type="match status" value="1"/>
</dbReference>
<evidence type="ECO:0000256" key="4">
    <source>
        <dbReference type="ARBA" id="ARBA00022705"/>
    </source>
</evidence>
<dbReference type="Pfam" id="PF14579">
    <property type="entry name" value="HHH_6"/>
    <property type="match status" value="1"/>
</dbReference>
<protein>
    <recommendedName>
        <fullName evidence="1">DNA-directed DNA polymerase</fullName>
        <ecNumber evidence="1">2.7.7.7</ecNumber>
    </recommendedName>
</protein>
<dbReference type="AlphaFoldDB" id="A0A6F9EF05"/>
<dbReference type="SUPFAM" id="SSF89550">
    <property type="entry name" value="PHP domain-like"/>
    <property type="match status" value="1"/>
</dbReference>
<keyword evidence="4" id="KW-0235">DNA replication</keyword>
<dbReference type="Pfam" id="PF02811">
    <property type="entry name" value="PHP"/>
    <property type="match status" value="1"/>
</dbReference>
<dbReference type="InterPro" id="IPR004013">
    <property type="entry name" value="PHP_dom"/>
</dbReference>
<dbReference type="PANTHER" id="PTHR32294:SF0">
    <property type="entry name" value="DNA POLYMERASE III SUBUNIT ALPHA"/>
    <property type="match status" value="1"/>
</dbReference>
<evidence type="ECO:0000259" key="7">
    <source>
        <dbReference type="SMART" id="SM00481"/>
    </source>
</evidence>
<accession>A0A6F9EF05</accession>
<dbReference type="InterPro" id="IPR004805">
    <property type="entry name" value="DnaE2/DnaE/PolC"/>
</dbReference>
<dbReference type="Gene3D" id="3.20.20.140">
    <property type="entry name" value="Metal-dependent hydrolases"/>
    <property type="match status" value="1"/>
</dbReference>